<keyword evidence="4" id="KW-1185">Reference proteome</keyword>
<dbReference type="AlphaFoldDB" id="A0A180FYT7"/>
<evidence type="ECO:0000313" key="3">
    <source>
        <dbReference type="EnsemblFungi" id="PTTG_30423-t43_1-p1"/>
    </source>
</evidence>
<keyword evidence="1" id="KW-0175">Coiled coil</keyword>
<feature type="coiled-coil region" evidence="1">
    <location>
        <begin position="131"/>
        <end position="158"/>
    </location>
</feature>
<dbReference type="EnsemblFungi" id="PTTG_30423-t43_1">
    <property type="protein sequence ID" value="PTTG_30423-t43_1-p1"/>
    <property type="gene ID" value="PTTG_30423"/>
</dbReference>
<proteinExistence type="predicted"/>
<reference evidence="3 4" key="3">
    <citation type="journal article" date="2017" name="G3 (Bethesda)">
        <title>Comparative analysis highlights variable genome content of wheat rusts and divergence of the mating loci.</title>
        <authorList>
            <person name="Cuomo C.A."/>
            <person name="Bakkeren G."/>
            <person name="Khalil H.B."/>
            <person name="Panwar V."/>
            <person name="Joly D."/>
            <person name="Linning R."/>
            <person name="Sakthikumar S."/>
            <person name="Song X."/>
            <person name="Adiconis X."/>
            <person name="Fan L."/>
            <person name="Goldberg J.M."/>
            <person name="Levin J.Z."/>
            <person name="Young S."/>
            <person name="Zeng Q."/>
            <person name="Anikster Y."/>
            <person name="Bruce M."/>
            <person name="Wang M."/>
            <person name="Yin C."/>
            <person name="McCallum B."/>
            <person name="Szabo L.J."/>
            <person name="Hulbert S."/>
            <person name="Chen X."/>
            <person name="Fellers J.P."/>
        </authorList>
    </citation>
    <scope>NUCLEOTIDE SEQUENCE</scope>
    <source>
        <strain evidence="4">Isolate 1-1 / race 1 (BBBD)</strain>
        <strain evidence="3">isolate 1-1 / race 1 (BBBD)</strain>
    </source>
</reference>
<name>A0A180FYT7_PUCT1</name>
<evidence type="ECO:0000256" key="1">
    <source>
        <dbReference type="SAM" id="Coils"/>
    </source>
</evidence>
<dbReference type="OrthoDB" id="2501372at2759"/>
<sequence length="331" mass="36517">MVSWCDLDAVVQSWVRKGGISDAVEYEAFRRVWDPIQAGMLREELIKTVDEIRSCFYQAFSSRCQDKIQLILFKRNKLIFVSEKSFKFPPFEDIRAAAEEALLGQIAPTVKSPRDPGPVLETLPTQSSPIVDEVSKMMRLLDDRLQKLESLEQRLKKLLSCHSAGRPRVICYYCHWEGHGTARCDALRKDKEGRLVHQKGQNYFLPSGALIPFDPSRPINSVVALFQASRSPASPADAPYRSSCVAIPMPHILESQTHLCRPIRKSSQSEVSLSDSVSLPRCTPSAQAVDPVLKKISEMLGPGLSASKIAKKNSSTAASAAVAPSAAVPGK</sequence>
<reference evidence="2" key="1">
    <citation type="submission" date="2009-11" db="EMBL/GenBank/DDBJ databases">
        <authorList>
            <consortium name="The Broad Institute Genome Sequencing Platform"/>
            <person name="Ward D."/>
            <person name="Feldgarden M."/>
            <person name="Earl A."/>
            <person name="Young S.K."/>
            <person name="Zeng Q."/>
            <person name="Koehrsen M."/>
            <person name="Alvarado L."/>
            <person name="Berlin A."/>
            <person name="Bochicchio J."/>
            <person name="Borenstein D."/>
            <person name="Chapman S.B."/>
            <person name="Chen Z."/>
            <person name="Engels R."/>
            <person name="Freedman E."/>
            <person name="Gellesch M."/>
            <person name="Goldberg J."/>
            <person name="Griggs A."/>
            <person name="Gujja S."/>
            <person name="Heilman E."/>
            <person name="Heiman D."/>
            <person name="Hepburn T."/>
            <person name="Howarth C."/>
            <person name="Jen D."/>
            <person name="Larson L."/>
            <person name="Lewis B."/>
            <person name="Mehta T."/>
            <person name="Park D."/>
            <person name="Pearson M."/>
            <person name="Roberts A."/>
            <person name="Saif S."/>
            <person name="Shea T."/>
            <person name="Shenoy N."/>
            <person name="Sisk P."/>
            <person name="Stolte C."/>
            <person name="Sykes S."/>
            <person name="Thomson T."/>
            <person name="Walk T."/>
            <person name="White J."/>
            <person name="Yandava C."/>
            <person name="Izard J."/>
            <person name="Baranova O.V."/>
            <person name="Blanton J.M."/>
            <person name="Tanner A.C."/>
            <person name="Dewhirst F.E."/>
            <person name="Haas B."/>
            <person name="Nusbaum C."/>
            <person name="Birren B."/>
        </authorList>
    </citation>
    <scope>NUCLEOTIDE SEQUENCE [LARGE SCALE GENOMIC DNA]</scope>
    <source>
        <strain evidence="2">1-1 BBBD Race 1</strain>
    </source>
</reference>
<gene>
    <name evidence="2" type="ORF">PTTG_30423</name>
</gene>
<organism evidence="2">
    <name type="scientific">Puccinia triticina (isolate 1-1 / race 1 (BBBD))</name>
    <name type="common">Brown leaf rust fungus</name>
    <dbReference type="NCBI Taxonomy" id="630390"/>
    <lineage>
        <taxon>Eukaryota</taxon>
        <taxon>Fungi</taxon>
        <taxon>Dikarya</taxon>
        <taxon>Basidiomycota</taxon>
        <taxon>Pucciniomycotina</taxon>
        <taxon>Pucciniomycetes</taxon>
        <taxon>Pucciniales</taxon>
        <taxon>Pucciniaceae</taxon>
        <taxon>Puccinia</taxon>
    </lineage>
</organism>
<reference evidence="3" key="4">
    <citation type="submission" date="2025-05" db="UniProtKB">
        <authorList>
            <consortium name="EnsemblFungi"/>
        </authorList>
    </citation>
    <scope>IDENTIFICATION</scope>
    <source>
        <strain evidence="3">isolate 1-1 / race 1 (BBBD)</strain>
    </source>
</reference>
<dbReference type="Proteomes" id="UP000005240">
    <property type="component" value="Unassembled WGS sequence"/>
</dbReference>
<evidence type="ECO:0000313" key="2">
    <source>
        <dbReference type="EMBL" id="OAV85571.1"/>
    </source>
</evidence>
<dbReference type="VEuPathDB" id="FungiDB:PTTG_30423"/>
<dbReference type="EMBL" id="ADAS02003554">
    <property type="protein sequence ID" value="OAV85571.1"/>
    <property type="molecule type" value="Genomic_DNA"/>
</dbReference>
<protein>
    <submittedName>
        <fullName evidence="2 3">Uncharacterized protein</fullName>
    </submittedName>
</protein>
<accession>A0A180FYT7</accession>
<feature type="non-terminal residue" evidence="2">
    <location>
        <position position="331"/>
    </location>
</feature>
<reference evidence="2" key="2">
    <citation type="submission" date="2016-05" db="EMBL/GenBank/DDBJ databases">
        <title>Comparative analysis highlights variable genome content of wheat rusts and divergence of the mating loci.</title>
        <authorList>
            <person name="Cuomo C.A."/>
            <person name="Bakkeren G."/>
            <person name="Szabo L."/>
            <person name="Khalil H."/>
            <person name="Joly D."/>
            <person name="Goldberg J."/>
            <person name="Young S."/>
            <person name="Zeng Q."/>
            <person name="Fellers J."/>
        </authorList>
    </citation>
    <scope>NUCLEOTIDE SEQUENCE [LARGE SCALE GENOMIC DNA]</scope>
    <source>
        <strain evidence="2">1-1 BBBD Race 1</strain>
    </source>
</reference>
<evidence type="ECO:0000313" key="4">
    <source>
        <dbReference type="Proteomes" id="UP000005240"/>
    </source>
</evidence>